<dbReference type="RefSeq" id="XP_001455402.1">
    <property type="nucleotide sequence ID" value="XM_001455365.1"/>
</dbReference>
<dbReference type="Proteomes" id="UP000000600">
    <property type="component" value="Unassembled WGS sequence"/>
</dbReference>
<sequence>MQSPDKQIHCVKTQSQAKILTYGPSPYMQSPLLDVKYINQNNITIQPSPPQKLENSSQYKLNTKTLSQNFDVLKPSNQSDTLKQQNDVKPYYGTSKQEYHKTHGNYQSDRNKDTTTSERRSNTLNKEATIIESKENYGLTTKSPITDNHLAVGNSRLSSQNHGFLQLKPKISTEIAKISGQLRDLMSSVQKMATNGKLPDNINDKMIEILATFRKFEEISHVEPNENESKTLNMAEDYNKLKPILEQLQSKMTALVQENQKLNKNLIEQEQKVIEEQSKRQLAEDKANQTNKEFNRVFECLQINQKENEELKMKLQQKDAFNNQKIHQSITKNEDVQDYKQKNLQLQKDLELLESRYKQLLAEKANSKELPKSPLMMKSIHSSTSKQQEQLELKLL</sequence>
<evidence type="ECO:0000313" key="3">
    <source>
        <dbReference type="EMBL" id="CAK88005.1"/>
    </source>
</evidence>
<dbReference type="KEGG" id="ptm:GSPATT00002973001"/>
<evidence type="ECO:0000313" key="4">
    <source>
        <dbReference type="Proteomes" id="UP000000600"/>
    </source>
</evidence>
<dbReference type="GeneID" id="5041187"/>
<dbReference type="AlphaFoldDB" id="A0DY88"/>
<dbReference type="EMBL" id="CT868649">
    <property type="protein sequence ID" value="CAK88005.1"/>
    <property type="molecule type" value="Genomic_DNA"/>
</dbReference>
<dbReference type="HOGENOM" id="CLU_697302_0_0_1"/>
<evidence type="ECO:0000256" key="1">
    <source>
        <dbReference type="SAM" id="Coils"/>
    </source>
</evidence>
<feature type="compositionally biased region" description="Polar residues" evidence="2">
    <location>
        <begin position="74"/>
        <end position="87"/>
    </location>
</feature>
<dbReference type="InParanoid" id="A0DY88"/>
<feature type="region of interest" description="Disordered" evidence="2">
    <location>
        <begin position="74"/>
        <end position="125"/>
    </location>
</feature>
<reference evidence="3 4" key="1">
    <citation type="journal article" date="2006" name="Nature">
        <title>Global trends of whole-genome duplications revealed by the ciliate Paramecium tetraurelia.</title>
        <authorList>
            <consortium name="Genoscope"/>
            <person name="Aury J.-M."/>
            <person name="Jaillon O."/>
            <person name="Duret L."/>
            <person name="Noel B."/>
            <person name="Jubin C."/>
            <person name="Porcel B.M."/>
            <person name="Segurens B."/>
            <person name="Daubin V."/>
            <person name="Anthouard V."/>
            <person name="Aiach N."/>
            <person name="Arnaiz O."/>
            <person name="Billaut A."/>
            <person name="Beisson J."/>
            <person name="Blanc I."/>
            <person name="Bouhouche K."/>
            <person name="Camara F."/>
            <person name="Duharcourt S."/>
            <person name="Guigo R."/>
            <person name="Gogendeau D."/>
            <person name="Katinka M."/>
            <person name="Keller A.-M."/>
            <person name="Kissmehl R."/>
            <person name="Klotz C."/>
            <person name="Koll F."/>
            <person name="Le Moue A."/>
            <person name="Lepere C."/>
            <person name="Malinsky S."/>
            <person name="Nowacki M."/>
            <person name="Nowak J.K."/>
            <person name="Plattner H."/>
            <person name="Poulain J."/>
            <person name="Ruiz F."/>
            <person name="Serrano V."/>
            <person name="Zagulski M."/>
            <person name="Dessen P."/>
            <person name="Betermier M."/>
            <person name="Weissenbach J."/>
            <person name="Scarpelli C."/>
            <person name="Schachter V."/>
            <person name="Sperling L."/>
            <person name="Meyer E."/>
            <person name="Cohen J."/>
            <person name="Wincker P."/>
        </authorList>
    </citation>
    <scope>NUCLEOTIDE SEQUENCE [LARGE SCALE GENOMIC DNA]</scope>
    <source>
        <strain evidence="3 4">Stock d4-2</strain>
    </source>
</reference>
<gene>
    <name evidence="3" type="ORF">GSPATT00002973001</name>
</gene>
<feature type="region of interest" description="Disordered" evidence="2">
    <location>
        <begin position="372"/>
        <end position="396"/>
    </location>
</feature>
<feature type="coiled-coil region" evidence="1">
    <location>
        <begin position="245"/>
        <end position="370"/>
    </location>
</feature>
<keyword evidence="1" id="KW-0175">Coiled coil</keyword>
<evidence type="ECO:0000256" key="2">
    <source>
        <dbReference type="SAM" id="MobiDB-lite"/>
    </source>
</evidence>
<feature type="compositionally biased region" description="Basic and acidic residues" evidence="2">
    <location>
        <begin position="109"/>
        <end position="121"/>
    </location>
</feature>
<keyword evidence="4" id="KW-1185">Reference proteome</keyword>
<protein>
    <submittedName>
        <fullName evidence="3">Uncharacterized protein</fullName>
    </submittedName>
</protein>
<name>A0DY88_PARTE</name>
<proteinExistence type="predicted"/>
<organism evidence="3 4">
    <name type="scientific">Paramecium tetraurelia</name>
    <dbReference type="NCBI Taxonomy" id="5888"/>
    <lineage>
        <taxon>Eukaryota</taxon>
        <taxon>Sar</taxon>
        <taxon>Alveolata</taxon>
        <taxon>Ciliophora</taxon>
        <taxon>Intramacronucleata</taxon>
        <taxon>Oligohymenophorea</taxon>
        <taxon>Peniculida</taxon>
        <taxon>Parameciidae</taxon>
        <taxon>Paramecium</taxon>
    </lineage>
</organism>
<accession>A0DY88</accession>